<dbReference type="Gene3D" id="1.20.81.30">
    <property type="entry name" value="Type II secretion system (T2SS), domain F"/>
    <property type="match status" value="2"/>
</dbReference>
<evidence type="ECO:0000256" key="1">
    <source>
        <dbReference type="ARBA" id="ARBA00004429"/>
    </source>
</evidence>
<evidence type="ECO:0000256" key="3">
    <source>
        <dbReference type="ARBA" id="ARBA00022475"/>
    </source>
</evidence>
<organism evidence="10 11">
    <name type="scientific">Azonexus hydrophilus</name>
    <dbReference type="NCBI Taxonomy" id="418702"/>
    <lineage>
        <taxon>Bacteria</taxon>
        <taxon>Pseudomonadati</taxon>
        <taxon>Pseudomonadota</taxon>
        <taxon>Betaproteobacteria</taxon>
        <taxon>Rhodocyclales</taxon>
        <taxon>Azonexaceae</taxon>
        <taxon>Azonexus</taxon>
    </lineage>
</organism>
<accession>A0A1R1ID61</accession>
<dbReference type="Pfam" id="PF00482">
    <property type="entry name" value="T2SSF"/>
    <property type="match status" value="2"/>
</dbReference>
<dbReference type="OrthoDB" id="9805682at2"/>
<feature type="transmembrane region" description="Helical" evidence="8">
    <location>
        <begin position="215"/>
        <end position="236"/>
    </location>
</feature>
<protein>
    <recommendedName>
        <fullName evidence="9">Type II secretion system protein GspF domain-containing protein</fullName>
    </recommendedName>
</protein>
<feature type="transmembrane region" description="Helical" evidence="8">
    <location>
        <begin position="359"/>
        <end position="383"/>
    </location>
</feature>
<keyword evidence="6 8" id="KW-1133">Transmembrane helix</keyword>
<dbReference type="Proteomes" id="UP000187526">
    <property type="component" value="Unassembled WGS sequence"/>
</dbReference>
<dbReference type="STRING" id="418702.BJN45_03640"/>
<proteinExistence type="inferred from homology"/>
<name>A0A1R1ID61_9RHOO</name>
<feature type="transmembrane region" description="Helical" evidence="8">
    <location>
        <begin position="161"/>
        <end position="184"/>
    </location>
</feature>
<sequence>MSILFSFKALDAQQQIVTGKMQVPDREVLAQQLQQQGLDLLSARRLRSAASGKPARRDLIDFCFHVEHLLNAGIPLIDALQDLAQGSDSRNLRQLSTRLAAAVIGGKSLSAALQSEVGDTEPALVGIIRAGELSGRLPDILHRLGNNLRQSEALAAGTRQLLLYPAVAGGLVMAASAFLMIFLVPQIRSFLGESGLPLPLHTRLLFVVSDFLTGYWPYVIGTPPLLLLLGAGALSYRPALRLRLDRLALNAPLTGRVSRRLAVARLADLLALLYSTGIPLLEALEAVQKSCSNRVFGQALQRIRHAVEQGSSLAEAFAKHDIFPPLLVRMLQIGEKTGGLDKALNNIAQRYEREARESIAILQTLLEPALTLCIGILLGWIMLATMQPIYGIIGQVSP</sequence>
<feature type="domain" description="Type II secretion system protein GspF" evidence="9">
    <location>
        <begin position="69"/>
        <end position="185"/>
    </location>
</feature>
<keyword evidence="4" id="KW-0997">Cell inner membrane</keyword>
<dbReference type="InterPro" id="IPR018076">
    <property type="entry name" value="T2SS_GspF_dom"/>
</dbReference>
<evidence type="ECO:0000256" key="2">
    <source>
        <dbReference type="ARBA" id="ARBA00005745"/>
    </source>
</evidence>
<evidence type="ECO:0000256" key="7">
    <source>
        <dbReference type="ARBA" id="ARBA00023136"/>
    </source>
</evidence>
<evidence type="ECO:0000256" key="4">
    <source>
        <dbReference type="ARBA" id="ARBA00022519"/>
    </source>
</evidence>
<gene>
    <name evidence="10" type="ORF">BJN45_03640</name>
</gene>
<dbReference type="EMBL" id="MTHD01000001">
    <property type="protein sequence ID" value="OMG56713.1"/>
    <property type="molecule type" value="Genomic_DNA"/>
</dbReference>
<evidence type="ECO:0000256" key="8">
    <source>
        <dbReference type="SAM" id="Phobius"/>
    </source>
</evidence>
<feature type="domain" description="Type II secretion system protein GspF" evidence="9">
    <location>
        <begin position="267"/>
        <end position="387"/>
    </location>
</feature>
<evidence type="ECO:0000259" key="9">
    <source>
        <dbReference type="Pfam" id="PF00482"/>
    </source>
</evidence>
<evidence type="ECO:0000313" key="10">
    <source>
        <dbReference type="EMBL" id="OMG56713.1"/>
    </source>
</evidence>
<evidence type="ECO:0000313" key="11">
    <source>
        <dbReference type="Proteomes" id="UP000187526"/>
    </source>
</evidence>
<comment type="caution">
    <text evidence="10">The sequence shown here is derived from an EMBL/GenBank/DDBJ whole genome shotgun (WGS) entry which is preliminary data.</text>
</comment>
<keyword evidence="3" id="KW-1003">Cell membrane</keyword>
<dbReference type="FunFam" id="1.20.81.30:FF:000001">
    <property type="entry name" value="Type II secretion system protein F"/>
    <property type="match status" value="1"/>
</dbReference>
<keyword evidence="7 8" id="KW-0472">Membrane</keyword>
<dbReference type="GO" id="GO:0005886">
    <property type="term" value="C:plasma membrane"/>
    <property type="evidence" value="ECO:0007669"/>
    <property type="project" value="UniProtKB-SubCell"/>
</dbReference>
<dbReference type="InterPro" id="IPR003004">
    <property type="entry name" value="GspF/PilC"/>
</dbReference>
<dbReference type="PANTHER" id="PTHR30012">
    <property type="entry name" value="GENERAL SECRETION PATHWAY PROTEIN"/>
    <property type="match status" value="1"/>
</dbReference>
<dbReference type="PANTHER" id="PTHR30012:SF0">
    <property type="entry name" value="TYPE II SECRETION SYSTEM PROTEIN F-RELATED"/>
    <property type="match status" value="1"/>
</dbReference>
<dbReference type="AlphaFoldDB" id="A0A1R1ID61"/>
<evidence type="ECO:0000256" key="6">
    <source>
        <dbReference type="ARBA" id="ARBA00022989"/>
    </source>
</evidence>
<evidence type="ECO:0000256" key="5">
    <source>
        <dbReference type="ARBA" id="ARBA00022692"/>
    </source>
</evidence>
<dbReference type="RefSeq" id="WP_076092128.1">
    <property type="nucleotide sequence ID" value="NZ_MTHD01000001.1"/>
</dbReference>
<comment type="subcellular location">
    <subcellularLocation>
        <location evidence="1">Cell inner membrane</location>
        <topology evidence="1">Multi-pass membrane protein</topology>
    </subcellularLocation>
</comment>
<comment type="similarity">
    <text evidence="2">Belongs to the GSP F family.</text>
</comment>
<reference evidence="10 11" key="1">
    <citation type="submission" date="2016-10" db="EMBL/GenBank/DDBJ databases">
        <title>Alkaliphiles isolated from bioreactors.</title>
        <authorList>
            <person name="Salah Z."/>
            <person name="Rout S.P."/>
            <person name="Humphreys P.N."/>
        </authorList>
    </citation>
    <scope>NUCLEOTIDE SEQUENCE [LARGE SCALE GENOMIC DNA]</scope>
    <source>
        <strain evidence="10 11">ZS02</strain>
    </source>
</reference>
<keyword evidence="11" id="KW-1185">Reference proteome</keyword>
<keyword evidence="5 8" id="KW-0812">Transmembrane</keyword>
<dbReference type="InterPro" id="IPR042094">
    <property type="entry name" value="T2SS_GspF_sf"/>
</dbReference>